<evidence type="ECO:0000256" key="4">
    <source>
        <dbReference type="ARBA" id="ARBA00022679"/>
    </source>
</evidence>
<reference evidence="8 9" key="1">
    <citation type="journal article" date="2011" name="Stand. Genomic Sci.">
        <title>Complete genome sequence of the acetate-degrading sulfate reducer Desulfobacca acetoxidans type strain (ASRB2).</title>
        <authorList>
            <person name="Goker M."/>
            <person name="Teshima H."/>
            <person name="Lapidus A."/>
            <person name="Nolan M."/>
            <person name="Lucas S."/>
            <person name="Hammon N."/>
            <person name="Deshpande S."/>
            <person name="Cheng J.F."/>
            <person name="Tapia R."/>
            <person name="Han C."/>
            <person name="Goodwin L."/>
            <person name="Pitluck S."/>
            <person name="Huntemann M."/>
            <person name="Liolios K."/>
            <person name="Ivanova N."/>
            <person name="Pagani I."/>
            <person name="Mavromatis K."/>
            <person name="Ovchinikova G."/>
            <person name="Pati A."/>
            <person name="Chen A."/>
            <person name="Palaniappan K."/>
            <person name="Land M."/>
            <person name="Hauser L."/>
            <person name="Brambilla E.M."/>
            <person name="Rohde M."/>
            <person name="Spring S."/>
            <person name="Detter J.C."/>
            <person name="Woyke T."/>
            <person name="Bristow J."/>
            <person name="Eisen J.A."/>
            <person name="Markowitz V."/>
            <person name="Hugenholtz P."/>
            <person name="Kyrpides N.C."/>
            <person name="Klenk H.P."/>
        </authorList>
    </citation>
    <scope>NUCLEOTIDE SEQUENCE [LARGE SCALE GENOMIC DNA]</scope>
    <source>
        <strain evidence="9">ATCC 700848 / DSM 11109 / ASRB2</strain>
    </source>
</reference>
<dbReference type="InterPro" id="IPR015421">
    <property type="entry name" value="PyrdxlP-dep_Trfase_major"/>
</dbReference>
<evidence type="ECO:0000256" key="1">
    <source>
        <dbReference type="ARBA" id="ARBA00001933"/>
    </source>
</evidence>
<dbReference type="KEGG" id="dao:Desac_2427"/>
<evidence type="ECO:0000256" key="5">
    <source>
        <dbReference type="ARBA" id="ARBA00022898"/>
    </source>
</evidence>
<keyword evidence="5" id="KW-0663">Pyridoxal phosphate</keyword>
<dbReference type="eggNOG" id="COG0436">
    <property type="taxonomic scope" value="Bacteria"/>
</dbReference>
<dbReference type="InterPro" id="IPR050596">
    <property type="entry name" value="AspAT/PAT-like"/>
</dbReference>
<evidence type="ECO:0000256" key="6">
    <source>
        <dbReference type="RuleBase" id="RU000481"/>
    </source>
</evidence>
<dbReference type="STRING" id="880072.Desac_2427"/>
<dbReference type="PANTHER" id="PTHR46383:SF1">
    <property type="entry name" value="ASPARTATE AMINOTRANSFERASE"/>
    <property type="match status" value="1"/>
</dbReference>
<dbReference type="RefSeq" id="WP_013707357.1">
    <property type="nucleotide sequence ID" value="NC_015388.1"/>
</dbReference>
<dbReference type="AlphaFoldDB" id="F2NDH2"/>
<gene>
    <name evidence="8" type="ordered locus">Desac_2427</name>
</gene>
<keyword evidence="4 6" id="KW-0808">Transferase</keyword>
<keyword evidence="3 6" id="KW-0032">Aminotransferase</keyword>
<dbReference type="Gene3D" id="3.40.640.10">
    <property type="entry name" value="Type I PLP-dependent aspartate aminotransferase-like (Major domain)"/>
    <property type="match status" value="1"/>
</dbReference>
<evidence type="ECO:0000256" key="3">
    <source>
        <dbReference type="ARBA" id="ARBA00022576"/>
    </source>
</evidence>
<dbReference type="InterPro" id="IPR004839">
    <property type="entry name" value="Aminotransferase_I/II_large"/>
</dbReference>
<evidence type="ECO:0000256" key="2">
    <source>
        <dbReference type="ARBA" id="ARBA00007441"/>
    </source>
</evidence>
<name>F2NDH2_DESAR</name>
<dbReference type="GO" id="GO:0006520">
    <property type="term" value="P:amino acid metabolic process"/>
    <property type="evidence" value="ECO:0007669"/>
    <property type="project" value="InterPro"/>
</dbReference>
<dbReference type="Gene3D" id="3.90.1150.10">
    <property type="entry name" value="Aspartate Aminotransferase, domain 1"/>
    <property type="match status" value="1"/>
</dbReference>
<dbReference type="Pfam" id="PF00155">
    <property type="entry name" value="Aminotran_1_2"/>
    <property type="match status" value="1"/>
</dbReference>
<dbReference type="InterPro" id="IPR015422">
    <property type="entry name" value="PyrdxlP-dep_Trfase_small"/>
</dbReference>
<proteinExistence type="inferred from homology"/>
<feature type="domain" description="Aminotransferase class I/classII large" evidence="7">
    <location>
        <begin position="30"/>
        <end position="388"/>
    </location>
</feature>
<evidence type="ECO:0000313" key="8">
    <source>
        <dbReference type="EMBL" id="AEB10248.1"/>
    </source>
</evidence>
<comment type="cofactor">
    <cofactor evidence="1 6">
        <name>pyridoxal 5'-phosphate</name>
        <dbReference type="ChEBI" id="CHEBI:597326"/>
    </cofactor>
</comment>
<dbReference type="EC" id="2.6.1.-" evidence="6"/>
<dbReference type="HOGENOM" id="CLU_017584_4_3_7"/>
<evidence type="ECO:0000313" key="9">
    <source>
        <dbReference type="Proteomes" id="UP000000483"/>
    </source>
</evidence>
<dbReference type="InterPro" id="IPR004838">
    <property type="entry name" value="NHTrfase_class1_PyrdxlP-BS"/>
</dbReference>
<dbReference type="EMBL" id="CP002629">
    <property type="protein sequence ID" value="AEB10248.1"/>
    <property type="molecule type" value="Genomic_DNA"/>
</dbReference>
<protein>
    <recommendedName>
        <fullName evidence="6">Aminotransferase</fullName>
        <ecNumber evidence="6">2.6.1.-</ecNumber>
    </recommendedName>
</protein>
<organism evidence="8 9">
    <name type="scientific">Desulfobacca acetoxidans (strain ATCC 700848 / DSM 11109 / ASRB2)</name>
    <dbReference type="NCBI Taxonomy" id="880072"/>
    <lineage>
        <taxon>Bacteria</taxon>
        <taxon>Pseudomonadati</taxon>
        <taxon>Thermodesulfobacteriota</taxon>
        <taxon>Desulfobaccia</taxon>
        <taxon>Desulfobaccales</taxon>
        <taxon>Desulfobaccaceae</taxon>
        <taxon>Desulfobacca</taxon>
    </lineage>
</organism>
<dbReference type="PROSITE" id="PS00105">
    <property type="entry name" value="AA_TRANSFER_CLASS_1"/>
    <property type="match status" value="1"/>
</dbReference>
<reference evidence="9" key="2">
    <citation type="submission" date="2011-03" db="EMBL/GenBank/DDBJ databases">
        <title>The complete genome of Desulfobacca acetoxidans DSM 11109.</title>
        <authorList>
            <consortium name="US DOE Joint Genome Institute (JGI-PGF)"/>
            <person name="Lucas S."/>
            <person name="Copeland A."/>
            <person name="Lapidus A."/>
            <person name="Bruce D."/>
            <person name="Goodwin L."/>
            <person name="Pitluck S."/>
            <person name="Peters L."/>
            <person name="Kyrpides N."/>
            <person name="Mavromatis K."/>
            <person name="Ivanova N."/>
            <person name="Ovchinnikova G."/>
            <person name="Teshima H."/>
            <person name="Detter J.C."/>
            <person name="Han C."/>
            <person name="Land M."/>
            <person name="Hauser L."/>
            <person name="Markowitz V."/>
            <person name="Cheng J.-F."/>
            <person name="Hugenholtz P."/>
            <person name="Woyke T."/>
            <person name="Wu D."/>
            <person name="Spring S."/>
            <person name="Schueler E."/>
            <person name="Brambilla E."/>
            <person name="Klenk H.-P."/>
            <person name="Eisen J.A."/>
        </authorList>
    </citation>
    <scope>NUCLEOTIDE SEQUENCE [LARGE SCALE GENOMIC DNA]</scope>
    <source>
        <strain evidence="9">ATCC 700848 / DSM 11109 / ASRB2</strain>
    </source>
</reference>
<dbReference type="SUPFAM" id="SSF53383">
    <property type="entry name" value="PLP-dependent transferases"/>
    <property type="match status" value="1"/>
</dbReference>
<dbReference type="GO" id="GO:0008483">
    <property type="term" value="F:transaminase activity"/>
    <property type="evidence" value="ECO:0007669"/>
    <property type="project" value="UniProtKB-KW"/>
</dbReference>
<dbReference type="CDD" id="cd00609">
    <property type="entry name" value="AAT_like"/>
    <property type="match status" value="1"/>
</dbReference>
<dbReference type="Proteomes" id="UP000000483">
    <property type="component" value="Chromosome"/>
</dbReference>
<sequence length="396" mass="43425">MLTQRISQIKPSPTLAIDAKAKSMLAQGIDIVNFGIGEPDFETPENIKEAAIKAIRDGFTRYTPAGGVLALKEAIVEKFKRDNDLDYRPEEIIVSCGGKHALYNLFQVLFEKGDEVIVPSPYWVSYPPMVMLAEATPVIVPTPEANGFKLTPEVLRAHITPRTKGLILNSPSNPTGSVYTRSELAALAEVILDHKLFVVSDDIYEKILFDGLEFFNLAQLDPELKKLVFVLNGVSKTYAMTGWRIGYLAGDARVIKAVTNLQSQSTSNPCSIAQKAALEAINGPQDAVAAMVQEFAWRRDDILTRVARIPGLKCVKPGGAFYVFPNFSYYYNKIKPDGQGSYSDPLADFLLEEAHVALVAGIGFGEDACLRFSYATSRERIATGLARIEAALQKLG</sequence>
<accession>F2NDH2</accession>
<comment type="similarity">
    <text evidence="2 6">Belongs to the class-I pyridoxal-phosphate-dependent aminotransferase family.</text>
</comment>
<dbReference type="GO" id="GO:0030170">
    <property type="term" value="F:pyridoxal phosphate binding"/>
    <property type="evidence" value="ECO:0007669"/>
    <property type="project" value="InterPro"/>
</dbReference>
<dbReference type="PRINTS" id="PR00753">
    <property type="entry name" value="ACCSYNTHASE"/>
</dbReference>
<dbReference type="InterPro" id="IPR015424">
    <property type="entry name" value="PyrdxlP-dep_Trfase"/>
</dbReference>
<evidence type="ECO:0000259" key="7">
    <source>
        <dbReference type="Pfam" id="PF00155"/>
    </source>
</evidence>
<keyword evidence="9" id="KW-1185">Reference proteome</keyword>
<dbReference type="FunFam" id="3.40.640.10:FF:000033">
    <property type="entry name" value="Aspartate aminotransferase"/>
    <property type="match status" value="1"/>
</dbReference>
<dbReference type="PANTHER" id="PTHR46383">
    <property type="entry name" value="ASPARTATE AMINOTRANSFERASE"/>
    <property type="match status" value="1"/>
</dbReference>